<feature type="region of interest" description="Disordered" evidence="2">
    <location>
        <begin position="431"/>
        <end position="452"/>
    </location>
</feature>
<evidence type="ECO:0000256" key="2">
    <source>
        <dbReference type="SAM" id="MobiDB-lite"/>
    </source>
</evidence>
<dbReference type="Proteomes" id="UP000007322">
    <property type="component" value="Chromosome 5"/>
</dbReference>
<dbReference type="InterPro" id="IPR001214">
    <property type="entry name" value="SET_dom"/>
</dbReference>
<dbReference type="InterPro" id="IPR011990">
    <property type="entry name" value="TPR-like_helical_dom_sf"/>
</dbReference>
<dbReference type="AlphaFoldDB" id="G2QIF2"/>
<dbReference type="Pfam" id="PF00856">
    <property type="entry name" value="SET"/>
    <property type="match status" value="1"/>
</dbReference>
<evidence type="ECO:0000256" key="1">
    <source>
        <dbReference type="PROSITE-ProRule" id="PRU00339"/>
    </source>
</evidence>
<dbReference type="PANTHER" id="PTHR47643:SF2">
    <property type="entry name" value="TPR DOMAIN PROTEIN (AFU_ORTHOLOGUE AFUA_5G12710)"/>
    <property type="match status" value="1"/>
</dbReference>
<dbReference type="Gene3D" id="2.170.270.10">
    <property type="entry name" value="SET domain"/>
    <property type="match status" value="1"/>
</dbReference>
<protein>
    <recommendedName>
        <fullName evidence="3">SET domain-containing protein</fullName>
    </recommendedName>
</protein>
<dbReference type="PANTHER" id="PTHR47643">
    <property type="entry name" value="TPR DOMAIN PROTEIN (AFU_ORTHOLOGUE AFUA_5G12710)"/>
    <property type="match status" value="1"/>
</dbReference>
<feature type="repeat" description="TPR" evidence="1">
    <location>
        <begin position="310"/>
        <end position="343"/>
    </location>
</feature>
<dbReference type="OrthoDB" id="1028014at2759"/>
<dbReference type="HOGENOM" id="CLU_009043_1_0_1"/>
<sequence>MAPGADGNTVYLTEQEVQRIQTTVKENVKKRTELRGHAREPRQAKDAISQATGAALMADMGSMSMDQSKESIPALAVGQPYPPCTAPLKELQPMKLADLTLETHHRGRQLSVKRASPVVTLASRSWTMVQDDAEETERLEIVLHKTLHGKDVLESASTFIIKEPYFTLTEEGEPTLRIDHPSDLVVLHDAGNDQPTLPPDVSPDEIEKRALAHKQKGNTALGKNDLPLAHASYTAGLALAARLPTADLSRDLHRNRAHVNLLLGQFDEARSDALAALIPTREEGGGGAEQQKNEAEAANDDDARVAELNAKCYFRAGTAAYSLARFAEARDLFERQLRLMPQDKGAAANLARYGALAAITYDVRDDRIRVAPVGLERVVVERAVKNPSLIGDLMDLYGDWDGGEAKGVRETEDGPVVDVFRVHDIVARNGFGVDSRDGRGGGGGPGQGGSGGGSGGAAGLWIRAAYFNHSCVPNTEREFIGDLIVVRALRDIAAGEELVQSYDVTGDYEGRREALMTTWGFECNCALCEAERTDDVAVREKRSKLAKEADEFLKTVGTLASKRLAIAKARRLVAAIDETYDDKKYRDLPRLANRLLQQWLSAANRQL</sequence>
<proteinExistence type="predicted"/>
<name>G2QIF2_THET4</name>
<dbReference type="OMA" id="LKMETHH"/>
<keyword evidence="1" id="KW-0802">TPR repeat</keyword>
<dbReference type="InterPro" id="IPR053209">
    <property type="entry name" value="Gramillin-biosynth_MTr"/>
</dbReference>
<dbReference type="KEGG" id="mtm:MYCTH_54709"/>
<dbReference type="PROSITE" id="PS50005">
    <property type="entry name" value="TPR"/>
    <property type="match status" value="1"/>
</dbReference>
<dbReference type="EMBL" id="CP003006">
    <property type="protein sequence ID" value="AEO60326.1"/>
    <property type="molecule type" value="Genomic_DNA"/>
</dbReference>
<dbReference type="STRING" id="573729.G2QIF2"/>
<feature type="compositionally biased region" description="Gly residues" evidence="2">
    <location>
        <begin position="440"/>
        <end position="452"/>
    </location>
</feature>
<dbReference type="CDD" id="cd20071">
    <property type="entry name" value="SET_SMYD"/>
    <property type="match status" value="1"/>
</dbReference>
<dbReference type="InterPro" id="IPR046341">
    <property type="entry name" value="SET_dom_sf"/>
</dbReference>
<feature type="domain" description="SET" evidence="3">
    <location>
        <begin position="376"/>
        <end position="503"/>
    </location>
</feature>
<dbReference type="GeneID" id="11511331"/>
<gene>
    <name evidence="4" type="ORF">MYCTH_54709</name>
</gene>
<dbReference type="PROSITE" id="PS50280">
    <property type="entry name" value="SET"/>
    <property type="match status" value="1"/>
</dbReference>
<organism evidence="4 5">
    <name type="scientific">Thermothelomyces thermophilus (strain ATCC 42464 / BCRC 31852 / DSM 1799)</name>
    <name type="common">Sporotrichum thermophile</name>
    <dbReference type="NCBI Taxonomy" id="573729"/>
    <lineage>
        <taxon>Eukaryota</taxon>
        <taxon>Fungi</taxon>
        <taxon>Dikarya</taxon>
        <taxon>Ascomycota</taxon>
        <taxon>Pezizomycotina</taxon>
        <taxon>Sordariomycetes</taxon>
        <taxon>Sordariomycetidae</taxon>
        <taxon>Sordariales</taxon>
        <taxon>Chaetomiaceae</taxon>
        <taxon>Thermothelomyces</taxon>
    </lineage>
</organism>
<keyword evidence="5" id="KW-1185">Reference proteome</keyword>
<evidence type="ECO:0000259" key="3">
    <source>
        <dbReference type="PROSITE" id="PS50280"/>
    </source>
</evidence>
<dbReference type="SUPFAM" id="SSF48452">
    <property type="entry name" value="TPR-like"/>
    <property type="match status" value="1"/>
</dbReference>
<dbReference type="eggNOG" id="KOG2084">
    <property type="taxonomic scope" value="Eukaryota"/>
</dbReference>
<dbReference type="InParanoid" id="G2QIF2"/>
<dbReference type="VEuPathDB" id="FungiDB:MYCTH_54709"/>
<evidence type="ECO:0000313" key="5">
    <source>
        <dbReference type="Proteomes" id="UP000007322"/>
    </source>
</evidence>
<dbReference type="InterPro" id="IPR019734">
    <property type="entry name" value="TPR_rpt"/>
</dbReference>
<accession>G2QIF2</accession>
<dbReference type="Gene3D" id="1.25.40.10">
    <property type="entry name" value="Tetratricopeptide repeat domain"/>
    <property type="match status" value="1"/>
</dbReference>
<evidence type="ECO:0000313" key="4">
    <source>
        <dbReference type="EMBL" id="AEO60326.1"/>
    </source>
</evidence>
<dbReference type="SUPFAM" id="SSF82199">
    <property type="entry name" value="SET domain"/>
    <property type="match status" value="1"/>
</dbReference>
<reference evidence="4 5" key="1">
    <citation type="journal article" date="2011" name="Nat. Biotechnol.">
        <title>Comparative genomic analysis of the thermophilic biomass-degrading fungi Myceliophthora thermophila and Thielavia terrestris.</title>
        <authorList>
            <person name="Berka R.M."/>
            <person name="Grigoriev I.V."/>
            <person name="Otillar R."/>
            <person name="Salamov A."/>
            <person name="Grimwood J."/>
            <person name="Reid I."/>
            <person name="Ishmael N."/>
            <person name="John T."/>
            <person name="Darmond C."/>
            <person name="Moisan M.-C."/>
            <person name="Henrissat B."/>
            <person name="Coutinho P.M."/>
            <person name="Lombard V."/>
            <person name="Natvig D.O."/>
            <person name="Lindquist E."/>
            <person name="Schmutz J."/>
            <person name="Lucas S."/>
            <person name="Harris P."/>
            <person name="Powlowski J."/>
            <person name="Bellemare A."/>
            <person name="Taylor D."/>
            <person name="Butler G."/>
            <person name="de Vries R.P."/>
            <person name="Allijn I.E."/>
            <person name="van den Brink J."/>
            <person name="Ushinsky S."/>
            <person name="Storms R."/>
            <person name="Powell A.J."/>
            <person name="Paulsen I.T."/>
            <person name="Elbourne L.D.H."/>
            <person name="Baker S.E."/>
            <person name="Magnuson J."/>
            <person name="LaBoissiere S."/>
            <person name="Clutterbuck A.J."/>
            <person name="Martinez D."/>
            <person name="Wogulis M."/>
            <person name="de Leon A.L."/>
            <person name="Rey M.W."/>
            <person name="Tsang A."/>
        </authorList>
    </citation>
    <scope>NUCLEOTIDE SEQUENCE [LARGE SCALE GENOMIC DNA]</scope>
    <source>
        <strain evidence="5">ATCC 42464 / BCRC 31852 / DSM 1799</strain>
    </source>
</reference>
<dbReference type="RefSeq" id="XP_003665571.1">
    <property type="nucleotide sequence ID" value="XM_003665523.1"/>
</dbReference>
<dbReference type="SMART" id="SM00028">
    <property type="entry name" value="TPR"/>
    <property type="match status" value="3"/>
</dbReference>